<accession>A0ABR3TH08</accession>
<protein>
    <submittedName>
        <fullName evidence="1">Uncharacterized protein</fullName>
    </submittedName>
</protein>
<gene>
    <name evidence="1" type="ORF">SLS58_008513</name>
</gene>
<proteinExistence type="predicted"/>
<name>A0ABR3TH08_9PEZI</name>
<evidence type="ECO:0000313" key="1">
    <source>
        <dbReference type="EMBL" id="KAL1638809.1"/>
    </source>
</evidence>
<sequence length="130" mass="15693">MASRLHKKLNPSNDIEVEASGRFTKFQQFSEHNVNRILNKRLKRAAEEDEQFQDEKLQRKMLKVFREVQSEVNEQLHKLQQVRDSRNQTPLIEIRKWWLRHQSCIPSKLCFKVLTRLKHGQKNLVSLYRL</sequence>
<keyword evidence="2" id="KW-1185">Reference proteome</keyword>
<evidence type="ECO:0000313" key="2">
    <source>
        <dbReference type="Proteomes" id="UP001521184"/>
    </source>
</evidence>
<organism evidence="1 2">
    <name type="scientific">Diplodia intermedia</name>
    <dbReference type="NCBI Taxonomy" id="856260"/>
    <lineage>
        <taxon>Eukaryota</taxon>
        <taxon>Fungi</taxon>
        <taxon>Dikarya</taxon>
        <taxon>Ascomycota</taxon>
        <taxon>Pezizomycotina</taxon>
        <taxon>Dothideomycetes</taxon>
        <taxon>Dothideomycetes incertae sedis</taxon>
        <taxon>Botryosphaeriales</taxon>
        <taxon>Botryosphaeriaceae</taxon>
        <taxon>Diplodia</taxon>
    </lineage>
</organism>
<dbReference type="EMBL" id="JAKEKT020000073">
    <property type="protein sequence ID" value="KAL1638809.1"/>
    <property type="molecule type" value="Genomic_DNA"/>
</dbReference>
<reference evidence="1 2" key="1">
    <citation type="journal article" date="2023" name="Plant Dis.">
        <title>First Report of Diplodia intermedia Causing Canker and Dieback Diseases on Apple Trees in Canada.</title>
        <authorList>
            <person name="Ellouze W."/>
            <person name="Ilyukhin E."/>
            <person name="Sulman M."/>
            <person name="Ali S."/>
        </authorList>
    </citation>
    <scope>NUCLEOTIDE SEQUENCE [LARGE SCALE GENOMIC DNA]</scope>
    <source>
        <strain evidence="1 2">M45-28</strain>
    </source>
</reference>
<comment type="caution">
    <text evidence="1">The sequence shown here is derived from an EMBL/GenBank/DDBJ whole genome shotgun (WGS) entry which is preliminary data.</text>
</comment>
<dbReference type="Proteomes" id="UP001521184">
    <property type="component" value="Unassembled WGS sequence"/>
</dbReference>